<feature type="transmembrane region" description="Helical" evidence="1">
    <location>
        <begin position="66"/>
        <end position="83"/>
    </location>
</feature>
<keyword evidence="3" id="KW-1185">Reference proteome</keyword>
<keyword evidence="1" id="KW-1133">Transmembrane helix</keyword>
<proteinExistence type="predicted"/>
<feature type="transmembrane region" description="Helical" evidence="1">
    <location>
        <begin position="30"/>
        <end position="50"/>
    </location>
</feature>
<evidence type="ECO:0000313" key="2">
    <source>
        <dbReference type="EMBL" id="SOD63636.1"/>
    </source>
</evidence>
<dbReference type="OrthoDB" id="4332185at2"/>
<gene>
    <name evidence="2" type="ORF">SAMN06297387_111185</name>
</gene>
<protein>
    <submittedName>
        <fullName evidence="2">Uncharacterized protein</fullName>
    </submittedName>
</protein>
<sequence>MSAYGQQQPGPYTPPPAVPTVPALPQQIHIAGLVGGALAALGSLLAWASIEANGQSESEAGLSGDGLWTLLLGIATIALFGAGMATKKPVLTAAAAAPSLITLIFGAINLFDPERVLLASAEDDGVSEADAKAILEMVDVSSGFGIYLVVIGALGALVAGAIAATKLKK</sequence>
<name>A0A286DYC2_9ACTN</name>
<keyword evidence="1" id="KW-0812">Transmembrane</keyword>
<keyword evidence="1" id="KW-0472">Membrane</keyword>
<dbReference type="Proteomes" id="UP000219072">
    <property type="component" value="Unassembled WGS sequence"/>
</dbReference>
<organism evidence="2 3">
    <name type="scientific">Streptomyces zhaozhouensis</name>
    <dbReference type="NCBI Taxonomy" id="1300267"/>
    <lineage>
        <taxon>Bacteria</taxon>
        <taxon>Bacillati</taxon>
        <taxon>Actinomycetota</taxon>
        <taxon>Actinomycetes</taxon>
        <taxon>Kitasatosporales</taxon>
        <taxon>Streptomycetaceae</taxon>
        <taxon>Streptomyces</taxon>
    </lineage>
</organism>
<dbReference type="AlphaFoldDB" id="A0A286DYC2"/>
<dbReference type="EMBL" id="OCNE01000011">
    <property type="protein sequence ID" value="SOD63636.1"/>
    <property type="molecule type" value="Genomic_DNA"/>
</dbReference>
<evidence type="ECO:0000256" key="1">
    <source>
        <dbReference type="SAM" id="Phobius"/>
    </source>
</evidence>
<reference evidence="2 3" key="1">
    <citation type="submission" date="2017-09" db="EMBL/GenBank/DDBJ databases">
        <authorList>
            <person name="Ehlers B."/>
            <person name="Leendertz F.H."/>
        </authorList>
    </citation>
    <scope>NUCLEOTIDE SEQUENCE [LARGE SCALE GENOMIC DNA]</scope>
    <source>
        <strain evidence="2 3">CGMCC 4.7095</strain>
    </source>
</reference>
<accession>A0A286DYC2</accession>
<feature type="transmembrane region" description="Helical" evidence="1">
    <location>
        <begin position="90"/>
        <end position="111"/>
    </location>
</feature>
<feature type="transmembrane region" description="Helical" evidence="1">
    <location>
        <begin position="144"/>
        <end position="164"/>
    </location>
</feature>
<evidence type="ECO:0000313" key="3">
    <source>
        <dbReference type="Proteomes" id="UP000219072"/>
    </source>
</evidence>
<dbReference type="RefSeq" id="WP_097232085.1">
    <property type="nucleotide sequence ID" value="NZ_OCNE01000011.1"/>
</dbReference>